<organism evidence="2 3">
    <name type="scientific">Halostagnicola larsenii XH-48</name>
    <dbReference type="NCBI Taxonomy" id="797299"/>
    <lineage>
        <taxon>Archaea</taxon>
        <taxon>Methanobacteriati</taxon>
        <taxon>Methanobacteriota</taxon>
        <taxon>Stenosarchaea group</taxon>
        <taxon>Halobacteria</taxon>
        <taxon>Halobacteriales</taxon>
        <taxon>Natrialbaceae</taxon>
        <taxon>Halostagnicola</taxon>
    </lineage>
</organism>
<protein>
    <recommendedName>
        <fullName evidence="1">Beta-lactamase class A catalytic domain-containing protein</fullName>
    </recommendedName>
</protein>
<dbReference type="GO" id="GO:0030655">
    <property type="term" value="P:beta-lactam antibiotic catabolic process"/>
    <property type="evidence" value="ECO:0007669"/>
    <property type="project" value="InterPro"/>
</dbReference>
<evidence type="ECO:0000313" key="2">
    <source>
        <dbReference type="EMBL" id="AHG01799.1"/>
    </source>
</evidence>
<reference evidence="2 3" key="1">
    <citation type="submission" date="2014-01" db="EMBL/GenBank/DDBJ databases">
        <authorList>
            <consortium name="DOE Joint Genome Institute"/>
            <person name="Anderson I."/>
            <person name="Huntemann M."/>
            <person name="Han J."/>
            <person name="Chen A."/>
            <person name="Kyrpides N."/>
            <person name="Mavromatis K."/>
            <person name="Markowitz V."/>
            <person name="Palaniappan K."/>
            <person name="Ivanova N."/>
            <person name="Schaumberg A."/>
            <person name="Pati A."/>
            <person name="Liolios K."/>
            <person name="Nordberg H.P."/>
            <person name="Cantor M.N."/>
            <person name="Hua S.X."/>
            <person name="Woyke T."/>
        </authorList>
    </citation>
    <scope>NUCLEOTIDE SEQUENCE [LARGE SCALE GENOMIC DNA]</scope>
    <source>
        <strain evidence="2 3">XH-48</strain>
        <plasmid evidence="3">2</plasmid>
    </source>
</reference>
<dbReference type="GeneID" id="25147174"/>
<evidence type="ECO:0000259" key="1">
    <source>
        <dbReference type="Pfam" id="PF13354"/>
    </source>
</evidence>
<dbReference type="Gene3D" id="3.40.710.10">
    <property type="entry name" value="DD-peptidase/beta-lactamase superfamily"/>
    <property type="match status" value="1"/>
</dbReference>
<dbReference type="PANTHER" id="PTHR35333:SF3">
    <property type="entry name" value="BETA-LACTAMASE-TYPE TRANSPEPTIDASE FOLD CONTAINING PROTEIN"/>
    <property type="match status" value="1"/>
</dbReference>
<dbReference type="PANTHER" id="PTHR35333">
    <property type="entry name" value="BETA-LACTAMASE"/>
    <property type="match status" value="1"/>
</dbReference>
<dbReference type="InterPro" id="IPR012338">
    <property type="entry name" value="Beta-lactam/transpept-like"/>
</dbReference>
<sequence>MLLDLVVATMRPAVPELDSRESLATYLGSYTDRIDEKVGVFLGYPKTASEFDIIYERRACERFASASVIKLVIQYALYADYDGDLEKLRTVRSPSRENCVGGSGVLNLFDDPTVTLEDLARAMIAISDNTATNELIDVLGWGRINDSADTLGMSQTALQRKMMVGLEETGLDSGDDVHRPDDRPVNVTSPRDCARFFADFVHRETLSCSAYDRMKVPLRNQNFTEMFPRYIPSEIELCHKTGFLPTAALDTGVLFADNPLVFSVFVDQTNRDSDGADIIAEIGDAVYTFLQ</sequence>
<dbReference type="AlphaFoldDB" id="W0JTB6"/>
<dbReference type="GO" id="GO:0046677">
    <property type="term" value="P:response to antibiotic"/>
    <property type="evidence" value="ECO:0007669"/>
    <property type="project" value="InterPro"/>
</dbReference>
<keyword evidence="3" id="KW-1185">Reference proteome</keyword>
<dbReference type="HOGENOM" id="CLU_031960_9_2_2"/>
<dbReference type="eggNOG" id="ENOG502N5TT">
    <property type="taxonomic scope" value="Archaea"/>
</dbReference>
<dbReference type="InterPro" id="IPR045155">
    <property type="entry name" value="Beta-lactam_cat"/>
</dbReference>
<keyword evidence="2" id="KW-0614">Plasmid</keyword>
<dbReference type="Proteomes" id="UP000019024">
    <property type="component" value="Plasmid unnamed2"/>
</dbReference>
<dbReference type="Pfam" id="PF13354">
    <property type="entry name" value="Beta-lactamase2"/>
    <property type="match status" value="1"/>
</dbReference>
<dbReference type="SUPFAM" id="SSF56601">
    <property type="entry name" value="beta-lactamase/transpeptidase-like"/>
    <property type="match status" value="1"/>
</dbReference>
<accession>W0JTB6</accession>
<dbReference type="InterPro" id="IPR000871">
    <property type="entry name" value="Beta-lactam_class-A"/>
</dbReference>
<gene>
    <name evidence="2" type="ORF">HALLA_00480</name>
</gene>
<dbReference type="EMBL" id="CP007057">
    <property type="protein sequence ID" value="AHG01799.1"/>
    <property type="molecule type" value="Genomic_DNA"/>
</dbReference>
<evidence type="ECO:0000313" key="3">
    <source>
        <dbReference type="Proteomes" id="UP000019024"/>
    </source>
</evidence>
<dbReference type="GO" id="GO:0008800">
    <property type="term" value="F:beta-lactamase activity"/>
    <property type="evidence" value="ECO:0007669"/>
    <property type="project" value="InterPro"/>
</dbReference>
<dbReference type="KEGG" id="hlr:HALLA_00480"/>
<feature type="domain" description="Beta-lactamase class A catalytic" evidence="1">
    <location>
        <begin position="58"/>
        <end position="266"/>
    </location>
</feature>
<name>W0JTB6_9EURY</name>
<proteinExistence type="predicted"/>
<geneLocation type="plasmid" evidence="2">
    <name>unnamed</name>
</geneLocation>
<dbReference type="RefSeq" id="WP_242406242.1">
    <property type="nucleotide sequence ID" value="NZ_CP007057.1"/>
</dbReference>